<name>A0A1D0BP45_STAAU</name>
<evidence type="ECO:0000256" key="1">
    <source>
        <dbReference type="SAM" id="MobiDB-lite"/>
    </source>
</evidence>
<feature type="region of interest" description="Disordered" evidence="1">
    <location>
        <begin position="82"/>
        <end position="110"/>
    </location>
</feature>
<reference evidence="2" key="2">
    <citation type="journal article" date="2011" name="Antimicrob. Agents Chemother.">
        <title>Novel apramycin resistance gene apmA in bovine and porcine methicillin-resistant Staphylococcus aureus ST398 isolates.</title>
        <authorList>
            <person name="Fessler A.T."/>
            <person name="Kadlec K."/>
            <person name="Schwarz S."/>
        </authorList>
    </citation>
    <scope>NUCLEOTIDE SEQUENCE</scope>
    <source>
        <strain evidence="2">Rd 11</strain>
        <plasmid evidence="2">pAFS11</plasmid>
    </source>
</reference>
<geneLocation type="plasmid" evidence="2">
    <name>pAFS11</name>
</geneLocation>
<dbReference type="EMBL" id="FN806789">
    <property type="protein sequence ID" value="CEO92192.1"/>
    <property type="molecule type" value="Genomic_DNA"/>
</dbReference>
<sequence>MNYFRYKQFNKDVITVAVGYYLRYALSYRDISEILRERGVNVHHSTVYVGFKNMPQFYIKFGRKSIKKLITNGVLMRCTSKSKESEVQRENSANSGDGQSKGFWGSLFNR</sequence>
<proteinExistence type="predicted"/>
<accession>A0A1D0BP45</accession>
<dbReference type="AlphaFoldDB" id="A0A1D0BP45"/>
<evidence type="ECO:0000313" key="2">
    <source>
        <dbReference type="EMBL" id="CEO92192.1"/>
    </source>
</evidence>
<gene>
    <name evidence="2" type="primary">delta tnp</name>
</gene>
<reference evidence="2" key="1">
    <citation type="submission" date="2010-04" db="EMBL/GenBank/DDBJ databases">
        <authorList>
            <person name="Li W."/>
        </authorList>
    </citation>
    <scope>NUCLEOTIDE SEQUENCE</scope>
    <source>
        <strain evidence="2">Rd 11</strain>
        <plasmid evidence="2">pAFS11</plasmid>
    </source>
</reference>
<keyword evidence="2" id="KW-0614">Plasmid</keyword>
<organism evidence="2">
    <name type="scientific">Staphylococcus aureus</name>
    <dbReference type="NCBI Taxonomy" id="1280"/>
    <lineage>
        <taxon>Bacteria</taxon>
        <taxon>Bacillati</taxon>
        <taxon>Bacillota</taxon>
        <taxon>Bacilli</taxon>
        <taxon>Bacillales</taxon>
        <taxon>Staphylococcaceae</taxon>
        <taxon>Staphylococcus</taxon>
    </lineage>
</organism>
<protein>
    <submittedName>
        <fullName evidence="2">Truncated transposase of IS431</fullName>
    </submittedName>
</protein>